<protein>
    <submittedName>
        <fullName evidence="1">Uncharacterized protein</fullName>
    </submittedName>
</protein>
<dbReference type="AlphaFoldDB" id="A0A1B1AKQ2"/>
<dbReference type="InParanoid" id="A0A1B1AKQ2"/>
<gene>
    <name evidence="1" type="ORF">ATE48_14960</name>
</gene>
<dbReference type="Proteomes" id="UP000092498">
    <property type="component" value="Chromosome"/>
</dbReference>
<keyword evidence="2" id="KW-1185">Reference proteome</keyword>
<name>A0A1B1AKQ2_9PROT</name>
<dbReference type="Gene3D" id="2.40.30.180">
    <property type="entry name" value="Ubiquitin-activating enzyme E1, FCCH domain"/>
    <property type="match status" value="1"/>
</dbReference>
<proteinExistence type="predicted"/>
<dbReference type="EMBL" id="CP013244">
    <property type="protein sequence ID" value="ANP47125.1"/>
    <property type="molecule type" value="Genomic_DNA"/>
</dbReference>
<reference evidence="1 2" key="1">
    <citation type="submission" date="2015-11" db="EMBL/GenBank/DDBJ databases">
        <title>Whole-Genome Sequence of Candidatus Oderbacter manganicum from the National Park Lower Oder Valley, Germany.</title>
        <authorList>
            <person name="Braun B."/>
            <person name="Liere K."/>
            <person name="Szewzyk U."/>
        </authorList>
    </citation>
    <scope>NUCLEOTIDE SEQUENCE [LARGE SCALE GENOMIC DNA]</scope>
    <source>
        <strain evidence="1 2">OTSz_A_272</strain>
    </source>
</reference>
<accession>A0A1B1AKQ2</accession>
<dbReference type="InterPro" id="IPR042302">
    <property type="entry name" value="E1_FCCH_sf"/>
</dbReference>
<dbReference type="STRING" id="1759059.ATE48_14960"/>
<evidence type="ECO:0000313" key="2">
    <source>
        <dbReference type="Proteomes" id="UP000092498"/>
    </source>
</evidence>
<organism evidence="1 2">
    <name type="scientific">Candidatus Viadribacter manganicus</name>
    <dbReference type="NCBI Taxonomy" id="1759059"/>
    <lineage>
        <taxon>Bacteria</taxon>
        <taxon>Pseudomonadati</taxon>
        <taxon>Pseudomonadota</taxon>
        <taxon>Alphaproteobacteria</taxon>
        <taxon>Hyphomonadales</taxon>
        <taxon>Hyphomonadaceae</taxon>
        <taxon>Candidatus Viadribacter</taxon>
    </lineage>
</organism>
<sequence>MAWANGTARAISAATKANPAVFTSNAHGLANGDIVWLANVSGTGNWATGLNGRWYTVASAATNTFQLRNSVGNIVSTSGYSGSYPGSGTVTRCLEAACQVRVTSNNHGFANNDWVWVQGVSELQRNERFVGVANDLDLQRHEEPRHHRLHGRVSHR</sequence>
<evidence type="ECO:0000313" key="1">
    <source>
        <dbReference type="EMBL" id="ANP47125.1"/>
    </source>
</evidence>
<dbReference type="KEGG" id="cbot:ATE48_14960"/>